<keyword evidence="4" id="KW-1185">Reference proteome</keyword>
<dbReference type="SUPFAM" id="SSF55961">
    <property type="entry name" value="Bet v1-like"/>
    <property type="match status" value="1"/>
</dbReference>
<dbReference type="AlphaFoldDB" id="A0A1Z5J8Y9"/>
<evidence type="ECO:0000313" key="3">
    <source>
        <dbReference type="EMBL" id="GAX10419.1"/>
    </source>
</evidence>
<feature type="domain" description="START" evidence="2">
    <location>
        <begin position="82"/>
        <end position="262"/>
    </location>
</feature>
<evidence type="ECO:0000313" key="4">
    <source>
        <dbReference type="Proteomes" id="UP000198406"/>
    </source>
</evidence>
<protein>
    <recommendedName>
        <fullName evidence="2">START domain-containing protein</fullName>
    </recommendedName>
</protein>
<dbReference type="GO" id="GO:0008289">
    <property type="term" value="F:lipid binding"/>
    <property type="evidence" value="ECO:0007669"/>
    <property type="project" value="InterPro"/>
</dbReference>
<comment type="caution">
    <text evidence="3">The sequence shown here is derived from an EMBL/GenBank/DDBJ whole genome shotgun (WGS) entry which is preliminary data.</text>
</comment>
<sequence>MVFAKIYIVASICVAVSSFAPTRVPRTTPSRVLSSHQNVFDAVELPDFDCVFEKIQQLSPLARSIIDAESLSVTTDDAKLRWKTLESNEKKPVQQIQKLDCFGGFSTPVFRFRSKLEGPCIGEFFGRYIIDLDERRKWDAQIEKVHELHILKDLERVNERMGGGRYGQCSRLGIGYGQTKASIITAREQMFMYGLQQFKDGSSLIWGKEMSDEYNHLLPPGERHIRSKSHLFSATLKPSDNNSFDVEYVLQLDIGGSIPNFLTTPVLIDTVKSLFETAKQEFAGATDSLQLFLQEKIHEESHINWHGLLNPM</sequence>
<evidence type="ECO:0000256" key="1">
    <source>
        <dbReference type="SAM" id="SignalP"/>
    </source>
</evidence>
<feature type="chain" id="PRO_5012735261" description="START domain-containing protein" evidence="1">
    <location>
        <begin position="19"/>
        <end position="312"/>
    </location>
</feature>
<dbReference type="InParanoid" id="A0A1Z5J8Y9"/>
<organism evidence="3 4">
    <name type="scientific">Fistulifera solaris</name>
    <name type="common">Oleaginous diatom</name>
    <dbReference type="NCBI Taxonomy" id="1519565"/>
    <lineage>
        <taxon>Eukaryota</taxon>
        <taxon>Sar</taxon>
        <taxon>Stramenopiles</taxon>
        <taxon>Ochrophyta</taxon>
        <taxon>Bacillariophyta</taxon>
        <taxon>Bacillariophyceae</taxon>
        <taxon>Bacillariophycidae</taxon>
        <taxon>Naviculales</taxon>
        <taxon>Naviculaceae</taxon>
        <taxon>Fistulifera</taxon>
    </lineage>
</organism>
<dbReference type="InterPro" id="IPR023393">
    <property type="entry name" value="START-like_dom_sf"/>
</dbReference>
<dbReference type="EMBL" id="BDSP01000017">
    <property type="protein sequence ID" value="GAX10419.1"/>
    <property type="molecule type" value="Genomic_DNA"/>
</dbReference>
<dbReference type="Gene3D" id="3.30.530.20">
    <property type="match status" value="1"/>
</dbReference>
<dbReference type="Proteomes" id="UP000198406">
    <property type="component" value="Unassembled WGS sequence"/>
</dbReference>
<dbReference type="OrthoDB" id="38621at2759"/>
<proteinExistence type="predicted"/>
<reference evidence="3 4" key="1">
    <citation type="journal article" date="2015" name="Plant Cell">
        <title>Oil accumulation by the oleaginous diatom Fistulifera solaris as revealed by the genome and transcriptome.</title>
        <authorList>
            <person name="Tanaka T."/>
            <person name="Maeda Y."/>
            <person name="Veluchamy A."/>
            <person name="Tanaka M."/>
            <person name="Abida H."/>
            <person name="Marechal E."/>
            <person name="Bowler C."/>
            <person name="Muto M."/>
            <person name="Sunaga Y."/>
            <person name="Tanaka M."/>
            <person name="Yoshino T."/>
            <person name="Taniguchi T."/>
            <person name="Fukuda Y."/>
            <person name="Nemoto M."/>
            <person name="Matsumoto M."/>
            <person name="Wong P.S."/>
            <person name="Aburatani S."/>
            <person name="Fujibuchi W."/>
        </authorList>
    </citation>
    <scope>NUCLEOTIDE SEQUENCE [LARGE SCALE GENOMIC DNA]</scope>
    <source>
        <strain evidence="3 4">JPCC DA0580</strain>
    </source>
</reference>
<accession>A0A1Z5J8Y9</accession>
<feature type="signal peptide" evidence="1">
    <location>
        <begin position="1"/>
        <end position="18"/>
    </location>
</feature>
<dbReference type="PROSITE" id="PS50848">
    <property type="entry name" value="START"/>
    <property type="match status" value="1"/>
</dbReference>
<keyword evidence="1" id="KW-0732">Signal</keyword>
<evidence type="ECO:0000259" key="2">
    <source>
        <dbReference type="PROSITE" id="PS50848"/>
    </source>
</evidence>
<name>A0A1Z5J8Y9_FISSO</name>
<dbReference type="InterPro" id="IPR002913">
    <property type="entry name" value="START_lipid-bd_dom"/>
</dbReference>
<gene>
    <name evidence="3" type="ORF">FisN_21Lh116</name>
</gene>